<reference evidence="6 7" key="1">
    <citation type="submission" date="2021-08" db="EMBL/GenBank/DDBJ databases">
        <title>FDA dAtabase for Regulatory Grade micrObial Sequences (FDA-ARGOS): Supporting development and validation of Infectious Disease Dx tests.</title>
        <authorList>
            <person name="Sproer C."/>
            <person name="Gronow S."/>
            <person name="Severitt S."/>
            <person name="Schroder I."/>
            <person name="Tallon L."/>
            <person name="Sadzewicz L."/>
            <person name="Zhao X."/>
            <person name="Boylan J."/>
            <person name="Ott S."/>
            <person name="Bowen H."/>
            <person name="Vavikolanu K."/>
            <person name="Hazen T."/>
            <person name="Aluvathingal J."/>
            <person name="Nadendla S."/>
            <person name="Lowell S."/>
            <person name="Myers T."/>
            <person name="Yan Y."/>
            <person name="Sichtig H."/>
        </authorList>
    </citation>
    <scope>NUCLEOTIDE SEQUENCE [LARGE SCALE GENOMIC DNA]</scope>
    <source>
        <strain evidence="6 7">FDAARGOS_1460</strain>
    </source>
</reference>
<evidence type="ECO:0000313" key="6">
    <source>
        <dbReference type="EMBL" id="MBZ2386731.1"/>
    </source>
</evidence>
<dbReference type="Gene3D" id="3.90.1720.10">
    <property type="entry name" value="endopeptidase domain like (from Nostoc punctiforme)"/>
    <property type="match status" value="1"/>
</dbReference>
<comment type="similarity">
    <text evidence="1">Belongs to the peptidase C40 family.</text>
</comment>
<keyword evidence="3" id="KW-0378">Hydrolase</keyword>
<dbReference type="Gene3D" id="2.30.30.40">
    <property type="entry name" value="SH3 Domains"/>
    <property type="match status" value="1"/>
</dbReference>
<evidence type="ECO:0000256" key="1">
    <source>
        <dbReference type="ARBA" id="ARBA00007074"/>
    </source>
</evidence>
<dbReference type="InterPro" id="IPR000064">
    <property type="entry name" value="NLP_P60_dom"/>
</dbReference>
<evidence type="ECO:0000259" key="5">
    <source>
        <dbReference type="PROSITE" id="PS51935"/>
    </source>
</evidence>
<accession>A0ABS7SYX0</accession>
<dbReference type="Pfam" id="PF08460">
    <property type="entry name" value="SH3_5"/>
    <property type="match status" value="1"/>
</dbReference>
<dbReference type="SUPFAM" id="SSF54001">
    <property type="entry name" value="Cysteine proteinases"/>
    <property type="match status" value="1"/>
</dbReference>
<dbReference type="InterPro" id="IPR008044">
    <property type="entry name" value="Phage_lysin"/>
</dbReference>
<dbReference type="EMBL" id="JAIPME010000002">
    <property type="protein sequence ID" value="MBZ2386731.1"/>
    <property type="molecule type" value="Genomic_DNA"/>
</dbReference>
<sequence>MTREKMIDFALSKVGRVGYSMAYPARLGPRFYDCSSFVYYALIAGGFLPRVTLIGNTESLYKLKGKVFEEIYSYEDVRRGDIFIRGIEGRSAGAGGHTGIFLAKDKIIHCSYRANGVSIQDMERGLGFVLDRKRSARERYFRPIDRRMSQERIIDKIGMAIIRVATNVRHAPSVYAPIVAVYYPGAKVYYDRLVEAEGYLWGSYIGRDSGKRRYFAYPR</sequence>
<evidence type="ECO:0000313" key="7">
    <source>
        <dbReference type="Proteomes" id="UP000734271"/>
    </source>
</evidence>
<evidence type="ECO:0000256" key="3">
    <source>
        <dbReference type="ARBA" id="ARBA00022801"/>
    </source>
</evidence>
<dbReference type="InterPro" id="IPR003646">
    <property type="entry name" value="SH3-like_bac-type"/>
</dbReference>
<name>A0ABS7SYX0_9FIRM</name>
<keyword evidence="2" id="KW-0645">Protease</keyword>
<feature type="domain" description="NlpC/P60" evidence="5">
    <location>
        <begin position="1"/>
        <end position="140"/>
    </location>
</feature>
<dbReference type="InterPro" id="IPR038765">
    <property type="entry name" value="Papain-like_cys_pep_sf"/>
</dbReference>
<evidence type="ECO:0000256" key="2">
    <source>
        <dbReference type="ARBA" id="ARBA00022670"/>
    </source>
</evidence>
<protein>
    <submittedName>
        <fullName evidence="6">SH3 domain-containing protein</fullName>
    </submittedName>
</protein>
<evidence type="ECO:0000256" key="4">
    <source>
        <dbReference type="ARBA" id="ARBA00022807"/>
    </source>
</evidence>
<dbReference type="Proteomes" id="UP000734271">
    <property type="component" value="Unassembled WGS sequence"/>
</dbReference>
<gene>
    <name evidence="6" type="ORF">K8P03_05490</name>
</gene>
<comment type="caution">
    <text evidence="6">The sequence shown here is derived from an EMBL/GenBank/DDBJ whole genome shotgun (WGS) entry which is preliminary data.</text>
</comment>
<proteinExistence type="inferred from homology"/>
<keyword evidence="4" id="KW-0788">Thiol protease</keyword>
<dbReference type="PROSITE" id="PS51935">
    <property type="entry name" value="NLPC_P60"/>
    <property type="match status" value="1"/>
</dbReference>
<dbReference type="RefSeq" id="WP_223419103.1">
    <property type="nucleotide sequence ID" value="NZ_JAIPME010000002.1"/>
</dbReference>
<organism evidence="6 7">
    <name type="scientific">Anaerococcus murdochii</name>
    <dbReference type="NCBI Taxonomy" id="411577"/>
    <lineage>
        <taxon>Bacteria</taxon>
        <taxon>Bacillati</taxon>
        <taxon>Bacillota</taxon>
        <taxon>Tissierellia</taxon>
        <taxon>Tissierellales</taxon>
        <taxon>Peptoniphilaceae</taxon>
        <taxon>Anaerococcus</taxon>
    </lineage>
</organism>
<keyword evidence="7" id="KW-1185">Reference proteome</keyword>
<dbReference type="Pfam" id="PF05382">
    <property type="entry name" value="Amidase_5"/>
    <property type="match status" value="1"/>
</dbReference>